<reference evidence="1" key="1">
    <citation type="submission" date="2018-06" db="EMBL/GenBank/DDBJ databases">
        <authorList>
            <person name="Zhirakovskaya E."/>
        </authorList>
    </citation>
    <scope>NUCLEOTIDE SEQUENCE</scope>
</reference>
<protein>
    <submittedName>
        <fullName evidence="1">Uncharacterized protein</fullName>
    </submittedName>
</protein>
<evidence type="ECO:0000313" key="1">
    <source>
        <dbReference type="EMBL" id="VAX01212.1"/>
    </source>
</evidence>
<organism evidence="1">
    <name type="scientific">hydrothermal vent metagenome</name>
    <dbReference type="NCBI Taxonomy" id="652676"/>
    <lineage>
        <taxon>unclassified sequences</taxon>
        <taxon>metagenomes</taxon>
        <taxon>ecological metagenomes</taxon>
    </lineage>
</organism>
<dbReference type="EMBL" id="UOFS01000048">
    <property type="protein sequence ID" value="VAX01212.1"/>
    <property type="molecule type" value="Genomic_DNA"/>
</dbReference>
<sequence>MSKYVKLFEVKILHDYFLNLGAIPHEALFDSIREDAQDNYLLNQYVAIFPTANSNKILAGQQMLFRTTSDGFFVAVRVDDTADDIRPLISLANNFKLEFALKVIDARFFNYTALKSTSPDFYLFKNNSSNSVANELFLSKAVAEFDPDSVYEADQIYVSDSGSSINLFRAIRETGPAITPIAADWELVPHNTYDAAISYNIDAIVLSENKLYRALVADPADDLADGSQWLQFSALANQYVTPLDAITTYSKNINLDVGLHALSQITVKITRNGETDILWQNQFINETSVLQTVQLNLQSLATGHFQLALYDNSNSELSNSRLDFYLSAKAISDNWFGMIHIAAGEDDFALLADDGSLRSPEYKIRFMNRASRWRYIFPQKQTVGTGAEVMVEDSNDQILVTELPRPLTQFGDGVVLQADLSETAEISEEVILPKPEINRIRYQNSQWFSEIFMFNLTL</sequence>
<accession>A0A3B1AAX8</accession>
<gene>
    <name evidence="1" type="ORF">MNBD_GAMMA22-3090</name>
</gene>
<dbReference type="AlphaFoldDB" id="A0A3B1AAX8"/>
<proteinExistence type="predicted"/>
<name>A0A3B1AAX8_9ZZZZ</name>